<feature type="region of interest" description="Disordered" evidence="1">
    <location>
        <begin position="1"/>
        <end position="62"/>
    </location>
</feature>
<protein>
    <submittedName>
        <fullName evidence="2">Uncharacterized protein</fullName>
    </submittedName>
</protein>
<dbReference type="Proteomes" id="UP001433268">
    <property type="component" value="Unassembled WGS sequence"/>
</dbReference>
<dbReference type="EMBL" id="JAQQWN010000009">
    <property type="protein sequence ID" value="KAK8065467.1"/>
    <property type="molecule type" value="Genomic_DNA"/>
</dbReference>
<sequence>MARESSGRDNSQDRNEDSSDRDRRDRHDRREYDFRRRDESAASHTNNGVSRRSRPNGGRRSDSLFQNHLHALASAHANRNTGQKTVDKYAKKVELTLKTAQERATIDADVRLGGPQDMFETALTADKNRLRAQSPLLSSVFQRHVRYHRDPSRLHERRQPDTSNTEGGDVKDNPRPSQPRKIESQVQTPLATPATPTTPAVADPTYSTCRICKGPHPPSRCMQTDGTTGMLKVCPIHPHKENHYWDTCPSLLKYLTTPELVQALWLWMVEGRAGMPPFYTTMVDINEMTRNMTFHTYYEVLRNTRNYEHTPELPSHFAEKNRATKTGYQTVGGLEPEHGDLGSLVAWLGSEAEQSAHRTAN</sequence>
<feature type="compositionally biased region" description="Low complexity" evidence="1">
    <location>
        <begin position="188"/>
        <end position="205"/>
    </location>
</feature>
<comment type="caution">
    <text evidence="2">The sequence shown here is derived from an EMBL/GenBank/DDBJ whole genome shotgun (WGS) entry which is preliminary data.</text>
</comment>
<feature type="compositionally biased region" description="Low complexity" evidence="1">
    <location>
        <begin position="46"/>
        <end position="58"/>
    </location>
</feature>
<reference evidence="2 3" key="1">
    <citation type="submission" date="2023-01" db="EMBL/GenBank/DDBJ databases">
        <title>Analysis of 21 Apiospora genomes using comparative genomics revels a genus with tremendous synthesis potential of carbohydrate active enzymes and secondary metabolites.</title>
        <authorList>
            <person name="Sorensen T."/>
        </authorList>
    </citation>
    <scope>NUCLEOTIDE SEQUENCE [LARGE SCALE GENOMIC DNA]</scope>
    <source>
        <strain evidence="2 3">CBS 114990</strain>
    </source>
</reference>
<evidence type="ECO:0000313" key="2">
    <source>
        <dbReference type="EMBL" id="KAK8065467.1"/>
    </source>
</evidence>
<dbReference type="GeneID" id="92049588"/>
<evidence type="ECO:0000313" key="3">
    <source>
        <dbReference type="Proteomes" id="UP001433268"/>
    </source>
</evidence>
<keyword evidence="3" id="KW-1185">Reference proteome</keyword>
<evidence type="ECO:0000256" key="1">
    <source>
        <dbReference type="SAM" id="MobiDB-lite"/>
    </source>
</evidence>
<dbReference type="RefSeq" id="XP_066662220.1">
    <property type="nucleotide sequence ID" value="XM_066816528.1"/>
</dbReference>
<feature type="compositionally biased region" description="Basic and acidic residues" evidence="1">
    <location>
        <begin position="148"/>
        <end position="160"/>
    </location>
</feature>
<proteinExistence type="predicted"/>
<feature type="region of interest" description="Disordered" evidence="1">
    <location>
        <begin position="142"/>
        <end position="205"/>
    </location>
</feature>
<feature type="compositionally biased region" description="Basic and acidic residues" evidence="1">
    <location>
        <begin position="1"/>
        <end position="41"/>
    </location>
</feature>
<name>A0ABR1V3E8_9PEZI</name>
<accession>A0ABR1V3E8</accession>
<organism evidence="2 3">
    <name type="scientific">Apiospora hydei</name>
    <dbReference type="NCBI Taxonomy" id="1337664"/>
    <lineage>
        <taxon>Eukaryota</taxon>
        <taxon>Fungi</taxon>
        <taxon>Dikarya</taxon>
        <taxon>Ascomycota</taxon>
        <taxon>Pezizomycotina</taxon>
        <taxon>Sordariomycetes</taxon>
        <taxon>Xylariomycetidae</taxon>
        <taxon>Amphisphaeriales</taxon>
        <taxon>Apiosporaceae</taxon>
        <taxon>Apiospora</taxon>
    </lineage>
</organism>
<gene>
    <name evidence="2" type="ORF">PG997_012214</name>
</gene>